<name>A0A6A6RA41_9PEZI</name>
<evidence type="ECO:0000256" key="5">
    <source>
        <dbReference type="ARBA" id="ARBA00023002"/>
    </source>
</evidence>
<dbReference type="GO" id="GO:0004657">
    <property type="term" value="F:proline dehydrogenase activity"/>
    <property type="evidence" value="ECO:0007669"/>
    <property type="project" value="TreeGrafter"/>
</dbReference>
<evidence type="ECO:0000256" key="3">
    <source>
        <dbReference type="ARBA" id="ARBA00022630"/>
    </source>
</evidence>
<dbReference type="InterPro" id="IPR045170">
    <property type="entry name" value="MTOX"/>
</dbReference>
<dbReference type="EMBL" id="MU004183">
    <property type="protein sequence ID" value="KAF2500613.1"/>
    <property type="molecule type" value="Genomic_DNA"/>
</dbReference>
<dbReference type="Gene3D" id="3.30.9.10">
    <property type="entry name" value="D-Amino Acid Oxidase, subunit A, domain 2"/>
    <property type="match status" value="1"/>
</dbReference>
<dbReference type="AlphaFoldDB" id="A0A6A6RA41"/>
<dbReference type="InterPro" id="IPR006076">
    <property type="entry name" value="FAD-dep_OxRdtase"/>
</dbReference>
<feature type="domain" description="FAD dependent oxidoreductase" evidence="6">
    <location>
        <begin position="10"/>
        <end position="389"/>
    </location>
</feature>
<dbReference type="GO" id="GO:0008115">
    <property type="term" value="F:sarcosine oxidase activity"/>
    <property type="evidence" value="ECO:0007669"/>
    <property type="project" value="TreeGrafter"/>
</dbReference>
<dbReference type="InterPro" id="IPR036188">
    <property type="entry name" value="FAD/NAD-bd_sf"/>
</dbReference>
<dbReference type="GO" id="GO:0050031">
    <property type="term" value="F:L-pipecolate oxidase activity"/>
    <property type="evidence" value="ECO:0007669"/>
    <property type="project" value="TreeGrafter"/>
</dbReference>
<evidence type="ECO:0000259" key="6">
    <source>
        <dbReference type="Pfam" id="PF01266"/>
    </source>
</evidence>
<gene>
    <name evidence="7" type="ORF">BU16DRAFT_253507</name>
</gene>
<proteinExistence type="inferred from homology"/>
<organism evidence="7 8">
    <name type="scientific">Lophium mytilinum</name>
    <dbReference type="NCBI Taxonomy" id="390894"/>
    <lineage>
        <taxon>Eukaryota</taxon>
        <taxon>Fungi</taxon>
        <taxon>Dikarya</taxon>
        <taxon>Ascomycota</taxon>
        <taxon>Pezizomycotina</taxon>
        <taxon>Dothideomycetes</taxon>
        <taxon>Pleosporomycetidae</taxon>
        <taxon>Mytilinidiales</taxon>
        <taxon>Mytilinidiaceae</taxon>
        <taxon>Lophium</taxon>
    </lineage>
</organism>
<keyword evidence="8" id="KW-1185">Reference proteome</keyword>
<dbReference type="SUPFAM" id="SSF51905">
    <property type="entry name" value="FAD/NAD(P)-binding domain"/>
    <property type="match status" value="1"/>
</dbReference>
<evidence type="ECO:0000256" key="2">
    <source>
        <dbReference type="ARBA" id="ARBA00010989"/>
    </source>
</evidence>
<dbReference type="GO" id="GO:0050660">
    <property type="term" value="F:flavin adenine dinucleotide binding"/>
    <property type="evidence" value="ECO:0007669"/>
    <property type="project" value="InterPro"/>
</dbReference>
<keyword evidence="5" id="KW-0560">Oxidoreductase</keyword>
<reference evidence="7" key="1">
    <citation type="journal article" date="2020" name="Stud. Mycol.">
        <title>101 Dothideomycetes genomes: a test case for predicting lifestyles and emergence of pathogens.</title>
        <authorList>
            <person name="Haridas S."/>
            <person name="Albert R."/>
            <person name="Binder M."/>
            <person name="Bloem J."/>
            <person name="Labutti K."/>
            <person name="Salamov A."/>
            <person name="Andreopoulos B."/>
            <person name="Baker S."/>
            <person name="Barry K."/>
            <person name="Bills G."/>
            <person name="Bluhm B."/>
            <person name="Cannon C."/>
            <person name="Castanera R."/>
            <person name="Culley D."/>
            <person name="Daum C."/>
            <person name="Ezra D."/>
            <person name="Gonzalez J."/>
            <person name="Henrissat B."/>
            <person name="Kuo A."/>
            <person name="Liang C."/>
            <person name="Lipzen A."/>
            <person name="Lutzoni F."/>
            <person name="Magnuson J."/>
            <person name="Mondo S."/>
            <person name="Nolan M."/>
            <person name="Ohm R."/>
            <person name="Pangilinan J."/>
            <person name="Park H.-J."/>
            <person name="Ramirez L."/>
            <person name="Alfaro M."/>
            <person name="Sun H."/>
            <person name="Tritt A."/>
            <person name="Yoshinaga Y."/>
            <person name="Zwiers L.-H."/>
            <person name="Turgeon B."/>
            <person name="Goodwin S."/>
            <person name="Spatafora J."/>
            <person name="Crous P."/>
            <person name="Grigoriev I."/>
        </authorList>
    </citation>
    <scope>NUCLEOTIDE SEQUENCE</scope>
    <source>
        <strain evidence="7">CBS 269.34</strain>
    </source>
</reference>
<dbReference type="PANTHER" id="PTHR10961:SF46">
    <property type="entry name" value="PEROXISOMAL SARCOSINE OXIDASE"/>
    <property type="match status" value="1"/>
</dbReference>
<comment type="similarity">
    <text evidence="2">Belongs to the MSOX/MTOX family.</text>
</comment>
<keyword evidence="4" id="KW-0274">FAD</keyword>
<dbReference type="PANTHER" id="PTHR10961">
    <property type="entry name" value="PEROXISOMAL SARCOSINE OXIDASE"/>
    <property type="match status" value="1"/>
</dbReference>
<dbReference type="Pfam" id="PF01266">
    <property type="entry name" value="DAO"/>
    <property type="match status" value="1"/>
</dbReference>
<sequence length="408" mass="43379">MSDLKIPSSILIIGSGVFGLSTAYELCLNPDFKDTSITLVERRPFPASDGSSIDSSRIVRADYADPAYASLVSSAMPLWRSTWGEDGRYNETGLCLTCSTSAASYVQGAAAMMQSLGAPITLLNSPAEISTACGVDGCSGTSGYLNRGAGWVDAEACMRWLHSQVVALNRVTFITATVSRLLIDHSSARVSGVLLGPSNTPLTAALTILAAGAWTPALLDLRGICTATGQVIAYLPLTATEQTALATTPSILNLSTGCFSITPSRRLLKIARHGYGYTNPVQIPHPEYTPASTFPSQTTITVSQPLTAVDDPSLVVPAEGLAACRAFLREVYPSLAERPFSSSRICWYTDTPTGDFLVDYHPKYQGLFVATGGSGHAFKMLPVIGEKVVQCILGKTPAEFMEKWACKL</sequence>
<evidence type="ECO:0000313" key="7">
    <source>
        <dbReference type="EMBL" id="KAF2500613.1"/>
    </source>
</evidence>
<evidence type="ECO:0000313" key="8">
    <source>
        <dbReference type="Proteomes" id="UP000799750"/>
    </source>
</evidence>
<comment type="cofactor">
    <cofactor evidence="1">
        <name>FAD</name>
        <dbReference type="ChEBI" id="CHEBI:57692"/>
    </cofactor>
</comment>
<dbReference type="Gene3D" id="3.50.50.60">
    <property type="entry name" value="FAD/NAD(P)-binding domain"/>
    <property type="match status" value="1"/>
</dbReference>
<protein>
    <submittedName>
        <fullName evidence="7">Sarcosine oxidase</fullName>
    </submittedName>
</protein>
<dbReference type="OrthoDB" id="2219495at2759"/>
<evidence type="ECO:0000256" key="1">
    <source>
        <dbReference type="ARBA" id="ARBA00001974"/>
    </source>
</evidence>
<keyword evidence="3" id="KW-0285">Flavoprotein</keyword>
<evidence type="ECO:0000256" key="4">
    <source>
        <dbReference type="ARBA" id="ARBA00022827"/>
    </source>
</evidence>
<dbReference type="Proteomes" id="UP000799750">
    <property type="component" value="Unassembled WGS sequence"/>
</dbReference>
<accession>A0A6A6RA41</accession>